<dbReference type="PANTHER" id="PTHR14715:SF2">
    <property type="entry name" value="PROTEIN FAM124B"/>
    <property type="match status" value="1"/>
</dbReference>
<dbReference type="Proteomes" id="UP000002279">
    <property type="component" value="Chromosome 7"/>
</dbReference>
<evidence type="ECO:0000313" key="5">
    <source>
        <dbReference type="Proteomes" id="UP000002279"/>
    </source>
</evidence>
<evidence type="ECO:0000313" key="4">
    <source>
        <dbReference type="Ensembl" id="ENSOANP00000046332.1"/>
    </source>
</evidence>
<evidence type="ECO:0000256" key="1">
    <source>
        <dbReference type="ARBA" id="ARBA00006440"/>
    </source>
</evidence>
<reference evidence="4" key="2">
    <citation type="submission" date="2025-08" db="UniProtKB">
        <authorList>
            <consortium name="Ensembl"/>
        </authorList>
    </citation>
    <scope>IDENTIFICATION</scope>
    <source>
        <strain evidence="4">Glennie</strain>
    </source>
</reference>
<gene>
    <name evidence="4" type="primary">FAM124B</name>
</gene>
<protein>
    <submittedName>
        <fullName evidence="4">Family with sequence similarity 124 member B</fullName>
    </submittedName>
</protein>
<dbReference type="OMA" id="PWQCYPA"/>
<dbReference type="GO" id="GO:0005739">
    <property type="term" value="C:mitochondrion"/>
    <property type="evidence" value="ECO:0007669"/>
    <property type="project" value="Ensembl"/>
</dbReference>
<feature type="compositionally biased region" description="Low complexity" evidence="2">
    <location>
        <begin position="312"/>
        <end position="332"/>
    </location>
</feature>
<proteinExistence type="inferred from homology"/>
<keyword evidence="5" id="KW-1185">Reference proteome</keyword>
<feature type="domain" description="FAM124" evidence="3">
    <location>
        <begin position="10"/>
        <end position="242"/>
    </location>
</feature>
<dbReference type="Ensembl" id="ENSOANT00000073675.1">
    <property type="protein sequence ID" value="ENSOANP00000046332.1"/>
    <property type="gene ID" value="ENSOANG00000050668.1"/>
</dbReference>
<feature type="compositionally biased region" description="Basic and acidic residues" evidence="2">
    <location>
        <begin position="251"/>
        <end position="262"/>
    </location>
</feature>
<dbReference type="GeneTree" id="ENSGT00590000083134"/>
<feature type="region of interest" description="Disordered" evidence="2">
    <location>
        <begin position="251"/>
        <end position="341"/>
    </location>
</feature>
<dbReference type="Pfam" id="PF15067">
    <property type="entry name" value="FAM124"/>
    <property type="match status" value="1"/>
</dbReference>
<dbReference type="FunCoup" id="A0A6I8NZP2">
    <property type="interactions" value="889"/>
</dbReference>
<organism evidence="4 5">
    <name type="scientific">Ornithorhynchus anatinus</name>
    <name type="common">Duckbill platypus</name>
    <dbReference type="NCBI Taxonomy" id="9258"/>
    <lineage>
        <taxon>Eukaryota</taxon>
        <taxon>Metazoa</taxon>
        <taxon>Chordata</taxon>
        <taxon>Craniata</taxon>
        <taxon>Vertebrata</taxon>
        <taxon>Euteleostomi</taxon>
        <taxon>Mammalia</taxon>
        <taxon>Monotremata</taxon>
        <taxon>Ornithorhynchidae</taxon>
        <taxon>Ornithorhynchus</taxon>
    </lineage>
</organism>
<dbReference type="InterPro" id="IPR046365">
    <property type="entry name" value="FAM124_dom"/>
</dbReference>
<evidence type="ECO:0000256" key="2">
    <source>
        <dbReference type="SAM" id="MobiDB-lite"/>
    </source>
</evidence>
<dbReference type="Bgee" id="ENSOANG00000050668">
    <property type="expression patterns" value="Expressed in fibroblast and 5 other cell types or tissues"/>
</dbReference>
<dbReference type="InterPro" id="IPR029380">
    <property type="entry name" value="FAM124"/>
</dbReference>
<dbReference type="CTD" id="79843"/>
<name>A0A6I8NZP2_ORNAN</name>
<dbReference type="AlphaFoldDB" id="A0A6I8NZP2"/>
<feature type="region of interest" description="Disordered" evidence="2">
    <location>
        <begin position="353"/>
        <end position="385"/>
    </location>
</feature>
<dbReference type="RefSeq" id="XP_028925209.1">
    <property type="nucleotide sequence ID" value="XM_029069376.2"/>
</dbReference>
<dbReference type="InParanoid" id="A0A6I8NZP2"/>
<dbReference type="PANTHER" id="PTHR14715">
    <property type="entry name" value="FAM124 DOMAIN-CONTAINING PROTEIN-RELATED"/>
    <property type="match status" value="1"/>
</dbReference>
<dbReference type="OrthoDB" id="10023686at2759"/>
<sequence length="438" mass="48847">MEERQDALVMTVHLLANAGHSLLLQQTLDHLLEWIFPDIRLFLVSERVAPVTCYERHHPKRLGFPGTSVLLFLHEGLGTERVFRVLDSFRHPPWKHHQTRSTPGRSPAPAGQEFYGLDDRMPVWGVRRVRYGAEILRVTLYCSFDNYEDAVRLYETILRKAVTVQKGNLCFFVLHSTRSFTVQLSLKQLPLGMAVELKESTILQFKVQEIGQLVPLLPNPCVPISGTRWQTQDYDGNTILFQVQANPGVAERNDRLCPRDRSSAGAGTVPHTSPRPLNFPQRIAEPRPERGRAARGKPGSLTPPESRGSLTSESPCSSPRSSSCSSPYSSSPAAGAQRDRSSLHLGSARLKTLSQGSEFPEPEEEVDVDTGFPVVGPGRRQTSLSTFPRDVRDSLPLRGLPLSFADQGDGRVGKAALEFHLQRSEAPRGNEEEEEFFL</sequence>
<evidence type="ECO:0000259" key="3">
    <source>
        <dbReference type="Pfam" id="PF15067"/>
    </source>
</evidence>
<accession>A0A6I8NZP2</accession>
<reference evidence="4" key="3">
    <citation type="submission" date="2025-09" db="UniProtKB">
        <authorList>
            <consortium name="Ensembl"/>
        </authorList>
    </citation>
    <scope>IDENTIFICATION</scope>
    <source>
        <strain evidence="4">Glennie</strain>
    </source>
</reference>
<comment type="similarity">
    <text evidence="1">Belongs to the FAM124 family.</text>
</comment>
<dbReference type="GeneID" id="100079084"/>
<dbReference type="GO" id="GO:0005654">
    <property type="term" value="C:nucleoplasm"/>
    <property type="evidence" value="ECO:0000318"/>
    <property type="project" value="GO_Central"/>
</dbReference>
<reference evidence="4 5" key="1">
    <citation type="journal article" date="2008" name="Nature">
        <title>Genome analysis of the platypus reveals unique signatures of evolution.</title>
        <authorList>
            <person name="Warren W.C."/>
            <person name="Hillier L.W."/>
            <person name="Marshall Graves J.A."/>
            <person name="Birney E."/>
            <person name="Ponting C.P."/>
            <person name="Grutzner F."/>
            <person name="Belov K."/>
            <person name="Miller W."/>
            <person name="Clarke L."/>
            <person name="Chinwalla A.T."/>
            <person name="Yang S.P."/>
            <person name="Heger A."/>
            <person name="Locke D.P."/>
            <person name="Miethke P."/>
            <person name="Waters P.D."/>
            <person name="Veyrunes F."/>
            <person name="Fulton L."/>
            <person name="Fulton B."/>
            <person name="Graves T."/>
            <person name="Wallis J."/>
            <person name="Puente X.S."/>
            <person name="Lopez-Otin C."/>
            <person name="Ordonez G.R."/>
            <person name="Eichler E.E."/>
            <person name="Chen L."/>
            <person name="Cheng Z."/>
            <person name="Deakin J.E."/>
            <person name="Alsop A."/>
            <person name="Thompson K."/>
            <person name="Kirby P."/>
            <person name="Papenfuss A.T."/>
            <person name="Wakefield M.J."/>
            <person name="Olender T."/>
            <person name="Lancet D."/>
            <person name="Huttley G.A."/>
            <person name="Smit A.F."/>
            <person name="Pask A."/>
            <person name="Temple-Smith P."/>
            <person name="Batzer M.A."/>
            <person name="Walker J.A."/>
            <person name="Konkel M.K."/>
            <person name="Harris R.S."/>
            <person name="Whittington C.M."/>
            <person name="Wong E.S."/>
            <person name="Gemmell N.J."/>
            <person name="Buschiazzo E."/>
            <person name="Vargas Jentzsch I.M."/>
            <person name="Merkel A."/>
            <person name="Schmitz J."/>
            <person name="Zemann A."/>
            <person name="Churakov G."/>
            <person name="Kriegs J.O."/>
            <person name="Brosius J."/>
            <person name="Murchison E.P."/>
            <person name="Sachidanandam R."/>
            <person name="Smith C."/>
            <person name="Hannon G.J."/>
            <person name="Tsend-Ayush E."/>
            <person name="McMillan D."/>
            <person name="Attenborough R."/>
            <person name="Rens W."/>
            <person name="Ferguson-Smith M."/>
            <person name="Lefevre C.M."/>
            <person name="Sharp J.A."/>
            <person name="Nicholas K.R."/>
            <person name="Ray D.A."/>
            <person name="Kube M."/>
            <person name="Reinhardt R."/>
            <person name="Pringle T.H."/>
            <person name="Taylor J."/>
            <person name="Jones R.C."/>
            <person name="Nixon B."/>
            <person name="Dacheux J.L."/>
            <person name="Niwa H."/>
            <person name="Sekita Y."/>
            <person name="Huang X."/>
            <person name="Stark A."/>
            <person name="Kheradpour P."/>
            <person name="Kellis M."/>
            <person name="Flicek P."/>
            <person name="Chen Y."/>
            <person name="Webber C."/>
            <person name="Hardison R."/>
            <person name="Nelson J."/>
            <person name="Hallsworth-Pepin K."/>
            <person name="Delehaunty K."/>
            <person name="Markovic C."/>
            <person name="Minx P."/>
            <person name="Feng Y."/>
            <person name="Kremitzki C."/>
            <person name="Mitreva M."/>
            <person name="Glasscock J."/>
            <person name="Wylie T."/>
            <person name="Wohldmann P."/>
            <person name="Thiru P."/>
            <person name="Nhan M.N."/>
            <person name="Pohl C.S."/>
            <person name="Smith S.M."/>
            <person name="Hou S."/>
            <person name="Nefedov M."/>
            <person name="de Jong P.J."/>
            <person name="Renfree M.B."/>
            <person name="Mardis E.R."/>
            <person name="Wilson R.K."/>
        </authorList>
    </citation>
    <scope>NUCLEOTIDE SEQUENCE [LARGE SCALE GENOMIC DNA]</scope>
    <source>
        <strain evidence="4 5">Glennie</strain>
    </source>
</reference>
<dbReference type="KEGG" id="oaa:100079084"/>